<sequence>MGTGLVTGAESRLRAVTVPILSLKVQPHLYAANLRAMGPDVHYDLFYPTPYKGKKGFVTLTSFYKRGKNQAKQKGQGHVGPSGPISCAVPESCSTQLPPRVLVSPRRAKSLEERSSSVLTTHLPAMRALLLISTICLLARALAAEVKKPAAAAAPGTAEKLSPKAATLAERSAGLAFSLYQAMAKDQAVENILLSPVVVASSLGLVSLGGKAATASQAKAVLSAEQLRDDEVHAGLGELLRSLSNSTARNVTWKLGSRLYGPSSVSFAEDFVRSSKQHYNCEHSKINFRDKRSALQSINEWAAQTTDGKLPEVTKDVERTDGALLVNAMFFKPHWDERFHHKMVDNRGFMVTRSYTVGVTMMHRTGLYNYYDDEKEKLQMVEMPLAHKLSSLIIIMPHHVEPLERLEKLLTKEQLKVWMGKMQKKAVAISLPKGVVEVTHDLQKHLAGLGLTEAIDKNKADLSRMSGKKDLYLASVFHATAFEWDTDGNPFDQDIYGREELRSPKLFYADHPFIFLVRDTQSGSLLFIGRLVRPKGDKMRDEL</sequence>
<dbReference type="Proteomes" id="UP001057279">
    <property type="component" value="Linkage Group LG11"/>
</dbReference>
<dbReference type="EMBL" id="CM043036">
    <property type="protein sequence ID" value="KAI4581031.1"/>
    <property type="molecule type" value="Genomic_DNA"/>
</dbReference>
<name>A0ACB9UUZ8_9CETA</name>
<evidence type="ECO:0000313" key="2">
    <source>
        <dbReference type="Proteomes" id="UP001057279"/>
    </source>
</evidence>
<accession>A0ACB9UUZ8</accession>
<organism evidence="1 2">
    <name type="scientific">Ovis ammon polii x Ovis aries</name>
    <dbReference type="NCBI Taxonomy" id="2918886"/>
    <lineage>
        <taxon>Eukaryota</taxon>
        <taxon>Metazoa</taxon>
        <taxon>Chordata</taxon>
        <taxon>Craniata</taxon>
        <taxon>Vertebrata</taxon>
        <taxon>Euteleostomi</taxon>
        <taxon>Mammalia</taxon>
        <taxon>Eutheria</taxon>
        <taxon>Laurasiatheria</taxon>
        <taxon>Artiodactyla</taxon>
        <taxon>Ruminantia</taxon>
        <taxon>Pecora</taxon>
        <taxon>Bovidae</taxon>
        <taxon>Caprinae</taxon>
        <taxon>Ovis</taxon>
    </lineage>
</organism>
<proteinExistence type="predicted"/>
<evidence type="ECO:0000313" key="1">
    <source>
        <dbReference type="EMBL" id="KAI4581031.1"/>
    </source>
</evidence>
<keyword evidence="2" id="KW-1185">Reference proteome</keyword>
<gene>
    <name evidence="1" type="ORF">MJG53_010573</name>
</gene>
<protein>
    <submittedName>
        <fullName evidence="1">Uncharacterized protein</fullName>
    </submittedName>
</protein>
<reference evidence="1" key="1">
    <citation type="submission" date="2022-03" db="EMBL/GenBank/DDBJ databases">
        <title>Genomic analyses of argali, domestic sheep and their hybrids provide insights into chromosomal evolution, heterosis and genetic basis of agronomic traits.</title>
        <authorList>
            <person name="Li M."/>
        </authorList>
    </citation>
    <scope>NUCLEOTIDE SEQUENCE</scope>
    <source>
        <strain evidence="1">F1 hybrid</strain>
    </source>
</reference>
<comment type="caution">
    <text evidence="1">The sequence shown here is derived from an EMBL/GenBank/DDBJ whole genome shotgun (WGS) entry which is preliminary data.</text>
</comment>